<dbReference type="AlphaFoldDB" id="A0A378R0H3"/>
<feature type="domain" description="PepSY" evidence="2">
    <location>
        <begin position="7"/>
        <end position="94"/>
    </location>
</feature>
<evidence type="ECO:0000313" key="4">
    <source>
        <dbReference type="Proteomes" id="UP000254065"/>
    </source>
</evidence>
<dbReference type="RefSeq" id="WP_029102038.1">
    <property type="nucleotide sequence ID" value="NZ_UGQB01000004.1"/>
</dbReference>
<dbReference type="EMBL" id="UGQB01000004">
    <property type="protein sequence ID" value="STZ08528.1"/>
    <property type="molecule type" value="Genomic_DNA"/>
</dbReference>
<evidence type="ECO:0000313" key="3">
    <source>
        <dbReference type="EMBL" id="STZ08528.1"/>
    </source>
</evidence>
<dbReference type="Pfam" id="PF13670">
    <property type="entry name" value="PepSY_2"/>
    <property type="match status" value="1"/>
</dbReference>
<accession>A0A378R0H3</accession>
<proteinExistence type="predicted"/>
<organism evidence="3 4">
    <name type="scientific">Moraxella caprae</name>
    <dbReference type="NCBI Taxonomy" id="90240"/>
    <lineage>
        <taxon>Bacteria</taxon>
        <taxon>Pseudomonadati</taxon>
        <taxon>Pseudomonadota</taxon>
        <taxon>Gammaproteobacteria</taxon>
        <taxon>Moraxellales</taxon>
        <taxon>Moraxellaceae</taxon>
        <taxon>Moraxella</taxon>
    </lineage>
</organism>
<sequence>MKKILSTVLALSLLTPAVAFADNDDHIEREIRTDVNYQANVKKATQLLQSKGYQVVDIDPDAHRGQKTLEVEAYKNGQEYDIRLSYPNLEILSERLDD</sequence>
<name>A0A378R0H3_9GAMM</name>
<gene>
    <name evidence="3" type="ORF">NCTC12877_01532</name>
</gene>
<feature type="signal peptide" evidence="1">
    <location>
        <begin position="1"/>
        <end position="21"/>
    </location>
</feature>
<evidence type="ECO:0000259" key="2">
    <source>
        <dbReference type="Pfam" id="PF13670"/>
    </source>
</evidence>
<dbReference type="OrthoDB" id="6647923at2"/>
<protein>
    <recommendedName>
        <fullName evidence="2">PepSY domain-containing protein</fullName>
    </recommendedName>
</protein>
<keyword evidence="4" id="KW-1185">Reference proteome</keyword>
<feature type="chain" id="PRO_5016723796" description="PepSY domain-containing protein" evidence="1">
    <location>
        <begin position="22"/>
        <end position="98"/>
    </location>
</feature>
<reference evidence="3 4" key="1">
    <citation type="submission" date="2018-06" db="EMBL/GenBank/DDBJ databases">
        <authorList>
            <consortium name="Pathogen Informatics"/>
            <person name="Doyle S."/>
        </authorList>
    </citation>
    <scope>NUCLEOTIDE SEQUENCE [LARGE SCALE GENOMIC DNA]</scope>
    <source>
        <strain evidence="3 4">NCTC12877</strain>
    </source>
</reference>
<dbReference type="STRING" id="1122244.GCA_000426885_00082"/>
<keyword evidence="1" id="KW-0732">Signal</keyword>
<evidence type="ECO:0000256" key="1">
    <source>
        <dbReference type="SAM" id="SignalP"/>
    </source>
</evidence>
<dbReference type="InterPro" id="IPR025711">
    <property type="entry name" value="PepSY"/>
</dbReference>
<dbReference type="Proteomes" id="UP000254065">
    <property type="component" value="Unassembled WGS sequence"/>
</dbReference>